<dbReference type="OrthoDB" id="252324at2759"/>
<accession>A0A1X0P687</accession>
<reference evidence="2 3" key="1">
    <citation type="submission" date="2017-03" db="EMBL/GenBank/DDBJ databases">
        <title>An alternative strategy for trypanosome survival in the mammalian bloodstream revealed through genome and transcriptome analysis of the ubiquitous bovine parasite Trypanosoma (Megatrypanum) theileri.</title>
        <authorList>
            <person name="Kelly S."/>
            <person name="Ivens A."/>
            <person name="Mott A."/>
            <person name="O'Neill E."/>
            <person name="Emms D."/>
            <person name="Macleod O."/>
            <person name="Voorheis P."/>
            <person name="Matthews J."/>
            <person name="Matthews K."/>
            <person name="Carrington M."/>
        </authorList>
    </citation>
    <scope>NUCLEOTIDE SEQUENCE [LARGE SCALE GENOMIC DNA]</scope>
    <source>
        <strain evidence="2">Edinburgh</strain>
    </source>
</reference>
<evidence type="ECO:0000313" key="2">
    <source>
        <dbReference type="EMBL" id="ORC92442.1"/>
    </source>
</evidence>
<dbReference type="RefSeq" id="XP_028886508.1">
    <property type="nucleotide sequence ID" value="XM_029021962.1"/>
</dbReference>
<feature type="compositionally biased region" description="Acidic residues" evidence="1">
    <location>
        <begin position="265"/>
        <end position="279"/>
    </location>
</feature>
<feature type="region of interest" description="Disordered" evidence="1">
    <location>
        <begin position="60"/>
        <end position="85"/>
    </location>
</feature>
<feature type="region of interest" description="Disordered" evidence="1">
    <location>
        <begin position="260"/>
        <end position="296"/>
    </location>
</feature>
<dbReference type="EMBL" id="NBCO01000003">
    <property type="protein sequence ID" value="ORC92442.1"/>
    <property type="molecule type" value="Genomic_DNA"/>
</dbReference>
<sequence length="666" mass="75626">MPKKLTQSSGRGIYNLNEDVCPTSDAYLRALEYFRVILLERVTHHEDEVFSARARFQMQRDQDREHFERTQRRRQRAEHGGRSRPTVLQQLEQAAAGEMVSETMSSAEEEFRADQQKLYIEHEEELQELYPLAFLSEESAGVVAFTLLPMLRGKLMALGQQRTEGWKEQMKVLEENGSLQSTNNNNNNNHSVLSTCNSQARTGGVEKIQRTSVKSEHEQVGGTTVPEIGRGAYIIPLSHSSHPVSQSCRTGVVNNNNIARREETLNTEEVVEEEEDEEEERHHHHHHQGKAGDNNSLVQAPWLTNLSTLGAVEFVRIAFLCNERYRQERYSEKRRCFESCLNTCNMRAKQRVVQKLLRRAKEDEVHDVKKMAELWRQLHEVQERVIGGNSDDNVLDDTKVKTVSSENNEKTGEKWFSPSYLRRVMRKVRMELISGNENGNNGGNGKNLIAPVIATNTSTTTTTRAAITTITAITNTNNTTTITNTNNTSTSTTTTTTTTTTNNNNNTNTSCSTYFSGGQEYPSSFDTTHWVTITLDDNKNKNTSDDIDLEAVADTYMWPKHIEASISNVLCGEVVRSGKRLLLFNSDMIRKEYIEKIEEEHECDGNGIAEDYVRTQQKHDDVKKMFHASLPVVALPQQGKKVWLKVNTLGDFIAGEVKFYQSHSPF</sequence>
<evidence type="ECO:0000256" key="1">
    <source>
        <dbReference type="SAM" id="MobiDB-lite"/>
    </source>
</evidence>
<dbReference type="GeneID" id="39981742"/>
<evidence type="ECO:0000313" key="3">
    <source>
        <dbReference type="Proteomes" id="UP000192257"/>
    </source>
</evidence>
<comment type="caution">
    <text evidence="2">The sequence shown here is derived from an EMBL/GenBank/DDBJ whole genome shotgun (WGS) entry which is preliminary data.</text>
</comment>
<dbReference type="AlphaFoldDB" id="A0A1X0P687"/>
<keyword evidence="3" id="KW-1185">Reference proteome</keyword>
<protein>
    <submittedName>
        <fullName evidence="2">Transcription factor IIA alpha-beta subunit</fullName>
    </submittedName>
</protein>
<dbReference type="VEuPathDB" id="TriTrypDB:TM35_000031950"/>
<name>A0A1X0P687_9TRYP</name>
<feature type="compositionally biased region" description="Basic and acidic residues" evidence="1">
    <location>
        <begin position="60"/>
        <end position="70"/>
    </location>
</feature>
<dbReference type="Proteomes" id="UP000192257">
    <property type="component" value="Unassembled WGS sequence"/>
</dbReference>
<proteinExistence type="predicted"/>
<organism evidence="2 3">
    <name type="scientific">Trypanosoma theileri</name>
    <dbReference type="NCBI Taxonomy" id="67003"/>
    <lineage>
        <taxon>Eukaryota</taxon>
        <taxon>Discoba</taxon>
        <taxon>Euglenozoa</taxon>
        <taxon>Kinetoplastea</taxon>
        <taxon>Metakinetoplastina</taxon>
        <taxon>Trypanosomatida</taxon>
        <taxon>Trypanosomatidae</taxon>
        <taxon>Trypanosoma</taxon>
    </lineage>
</organism>
<gene>
    <name evidence="2" type="ORF">TM35_000031950</name>
</gene>